<sequence>MIPERFASVAVVAELLVEGVAGQRPTLAEHSIPGLAGSRKQRGDVGHRRVAAGWAQGWLRMSSPSPLDRSGERFMIVPIVPLLRGTIIAERGQWRGIRRAAGAVPGTFA</sequence>
<protein>
    <submittedName>
        <fullName evidence="1">Uncharacterized protein</fullName>
    </submittedName>
</protein>
<evidence type="ECO:0000313" key="2">
    <source>
        <dbReference type="Proteomes" id="UP000503011"/>
    </source>
</evidence>
<keyword evidence="2" id="KW-1185">Reference proteome</keyword>
<gene>
    <name evidence="1" type="ORF">Psuf_061980</name>
</gene>
<dbReference type="KEGG" id="psuu:Psuf_061980"/>
<proteinExistence type="predicted"/>
<reference evidence="1 2" key="1">
    <citation type="submission" date="2020-03" db="EMBL/GenBank/DDBJ databases">
        <title>Whole genome shotgun sequence of Phytohabitans suffuscus NBRC 105367.</title>
        <authorList>
            <person name="Komaki H."/>
            <person name="Tamura T."/>
        </authorList>
    </citation>
    <scope>NUCLEOTIDE SEQUENCE [LARGE SCALE GENOMIC DNA]</scope>
    <source>
        <strain evidence="1 2">NBRC 105367</strain>
    </source>
</reference>
<reference evidence="1 2" key="2">
    <citation type="submission" date="2020-03" db="EMBL/GenBank/DDBJ databases">
        <authorList>
            <person name="Ichikawa N."/>
            <person name="Kimura A."/>
            <person name="Kitahashi Y."/>
            <person name="Uohara A."/>
        </authorList>
    </citation>
    <scope>NUCLEOTIDE SEQUENCE [LARGE SCALE GENOMIC DNA]</scope>
    <source>
        <strain evidence="1 2">NBRC 105367</strain>
    </source>
</reference>
<evidence type="ECO:0000313" key="1">
    <source>
        <dbReference type="EMBL" id="BCB88885.1"/>
    </source>
</evidence>
<dbReference type="EMBL" id="AP022871">
    <property type="protein sequence ID" value="BCB88885.1"/>
    <property type="molecule type" value="Genomic_DNA"/>
</dbReference>
<name>A0A6F8YRS4_9ACTN</name>
<accession>A0A6F8YRS4</accession>
<dbReference type="AlphaFoldDB" id="A0A6F8YRS4"/>
<dbReference type="Proteomes" id="UP000503011">
    <property type="component" value="Chromosome"/>
</dbReference>
<organism evidence="1 2">
    <name type="scientific">Phytohabitans suffuscus</name>
    <dbReference type="NCBI Taxonomy" id="624315"/>
    <lineage>
        <taxon>Bacteria</taxon>
        <taxon>Bacillati</taxon>
        <taxon>Actinomycetota</taxon>
        <taxon>Actinomycetes</taxon>
        <taxon>Micromonosporales</taxon>
        <taxon>Micromonosporaceae</taxon>
    </lineage>
</organism>